<dbReference type="RefSeq" id="WP_055581414.1">
    <property type="nucleotide sequence ID" value="NZ_LKTM01000372.1"/>
</dbReference>
<proteinExistence type="predicted"/>
<name>A0A0Q2U4B2_MYCGO</name>
<sequence length="101" mass="11406">MNDKLQTPTPEEVRTAADTVQALSVSMDMPHPDVHWRPSELRAEAERIEQDAREEAERQNQTASLGQALEIIYRPFTSAETPHFVLAKALIEDGWHKSDPA</sequence>
<dbReference type="AlphaFoldDB" id="A0A0Q2U4B2"/>
<gene>
    <name evidence="1" type="ORF">AO501_25110</name>
</gene>
<protein>
    <submittedName>
        <fullName evidence="1">Uncharacterized protein</fullName>
    </submittedName>
</protein>
<organism evidence="1 2">
    <name type="scientific">Mycobacterium gordonae</name>
    <dbReference type="NCBI Taxonomy" id="1778"/>
    <lineage>
        <taxon>Bacteria</taxon>
        <taxon>Bacillati</taxon>
        <taxon>Actinomycetota</taxon>
        <taxon>Actinomycetes</taxon>
        <taxon>Mycobacteriales</taxon>
        <taxon>Mycobacteriaceae</taxon>
        <taxon>Mycobacterium</taxon>
    </lineage>
</organism>
<evidence type="ECO:0000313" key="1">
    <source>
        <dbReference type="EMBL" id="KQH75560.1"/>
    </source>
</evidence>
<dbReference type="Proteomes" id="UP000051677">
    <property type="component" value="Unassembled WGS sequence"/>
</dbReference>
<comment type="caution">
    <text evidence="1">The sequence shown here is derived from an EMBL/GenBank/DDBJ whole genome shotgun (WGS) entry which is preliminary data.</text>
</comment>
<accession>A0A0Q2U4B2</accession>
<dbReference type="EMBL" id="LKTM01000372">
    <property type="protein sequence ID" value="KQH75560.1"/>
    <property type="molecule type" value="Genomic_DNA"/>
</dbReference>
<reference evidence="1 2" key="1">
    <citation type="submission" date="2015-10" db="EMBL/GenBank/DDBJ databases">
        <title>Mycobacterium gordonae draft genome assembly.</title>
        <authorList>
            <person name="Ustinova V."/>
            <person name="Smirnova T."/>
            <person name="Blagodatskikh K."/>
            <person name="Varlamov D."/>
            <person name="Larionova E."/>
            <person name="Chernousova L."/>
        </authorList>
    </citation>
    <scope>NUCLEOTIDE SEQUENCE [LARGE SCALE GENOMIC DNA]</scope>
    <source>
        <strain evidence="1 2">CTRI 14-8773</strain>
    </source>
</reference>
<evidence type="ECO:0000313" key="2">
    <source>
        <dbReference type="Proteomes" id="UP000051677"/>
    </source>
</evidence>